<organism evidence="1 2">
    <name type="scientific">Mycobacterium asiaticum</name>
    <dbReference type="NCBI Taxonomy" id="1790"/>
    <lineage>
        <taxon>Bacteria</taxon>
        <taxon>Bacillati</taxon>
        <taxon>Actinomycetota</taxon>
        <taxon>Actinomycetes</taxon>
        <taxon>Mycobacteriales</taxon>
        <taxon>Mycobacteriaceae</taxon>
        <taxon>Mycobacterium</taxon>
    </lineage>
</organism>
<sequence>MSYDEFWERWSGSTAAPTECVQRRAKVDLREEHHLGVVIRRRWITFPHEINGVQVIVEMPDNAPTKSCDQGRHDQCGHRLGGPHEGGIILKLSLPGYRWRCGCPCHTDPHRAGRLF</sequence>
<dbReference type="Proteomes" id="UP000093925">
    <property type="component" value="Unassembled WGS sequence"/>
</dbReference>
<reference evidence="1 2" key="1">
    <citation type="submission" date="2016-06" db="EMBL/GenBank/DDBJ databases">
        <authorList>
            <person name="Kjaerup R.B."/>
            <person name="Dalgaard T.S."/>
            <person name="Juul-Madsen H.R."/>
        </authorList>
    </citation>
    <scope>NUCLEOTIDE SEQUENCE [LARGE SCALE GENOMIC DNA]</scope>
    <source>
        <strain evidence="1 2">1276495.2</strain>
    </source>
</reference>
<gene>
    <name evidence="1" type="ORF">A5640_11245</name>
</gene>
<dbReference type="AlphaFoldDB" id="A0A1A3KLM8"/>
<dbReference type="RefSeq" id="WP_065139935.1">
    <property type="nucleotide sequence ID" value="NZ_LZLM01000064.1"/>
</dbReference>
<name>A0A1A3KLM8_MYCAS</name>
<dbReference type="EMBL" id="LZLM01000064">
    <property type="protein sequence ID" value="OBJ86077.1"/>
    <property type="molecule type" value="Genomic_DNA"/>
</dbReference>
<protein>
    <submittedName>
        <fullName evidence="1">Uncharacterized protein</fullName>
    </submittedName>
</protein>
<evidence type="ECO:0000313" key="2">
    <source>
        <dbReference type="Proteomes" id="UP000093925"/>
    </source>
</evidence>
<comment type="caution">
    <text evidence="1">The sequence shown here is derived from an EMBL/GenBank/DDBJ whole genome shotgun (WGS) entry which is preliminary data.</text>
</comment>
<evidence type="ECO:0000313" key="1">
    <source>
        <dbReference type="EMBL" id="OBJ86077.1"/>
    </source>
</evidence>
<accession>A0A1A3KLM8</accession>
<proteinExistence type="predicted"/>